<comment type="caution">
    <text evidence="1">The sequence shown here is derived from an EMBL/GenBank/DDBJ whole genome shotgun (WGS) entry which is preliminary data.</text>
</comment>
<dbReference type="EMBL" id="JAPDNT010000019">
    <property type="protein sequence ID" value="MCW3476401.1"/>
    <property type="molecule type" value="Genomic_DNA"/>
</dbReference>
<sequence length="110" mass="11946">MPKTRANTISIHKLAGAVGTAVQKMEKHREKVQPEFRIDFSLIMGRWLREEMALPEAQTIAQQITDAVQGGHLQEALGASAPHLQPAVLAHGGHIICGFIPDPSISFTAE</sequence>
<name>A0AA42CGS5_9PROT</name>
<dbReference type="Proteomes" id="UP001165679">
    <property type="component" value="Unassembled WGS sequence"/>
</dbReference>
<dbReference type="AlphaFoldDB" id="A0AA42CGS5"/>
<proteinExistence type="predicted"/>
<evidence type="ECO:0000313" key="2">
    <source>
        <dbReference type="Proteomes" id="UP001165679"/>
    </source>
</evidence>
<reference evidence="1" key="1">
    <citation type="submission" date="2022-09" db="EMBL/GenBank/DDBJ databases">
        <title>Rhodovastum sp. nov. RN2-1 isolated from soil in Seongnam, South Korea.</title>
        <authorList>
            <person name="Le N.T."/>
        </authorList>
    </citation>
    <scope>NUCLEOTIDE SEQUENCE</scope>
    <source>
        <strain evidence="1">RN2-1</strain>
    </source>
</reference>
<gene>
    <name evidence="1" type="ORF">OL599_17695</name>
</gene>
<reference evidence="1" key="2">
    <citation type="submission" date="2022-10" db="EMBL/GenBank/DDBJ databases">
        <authorList>
            <person name="Trinh H.N."/>
        </authorList>
    </citation>
    <scope>NUCLEOTIDE SEQUENCE</scope>
    <source>
        <strain evidence="1">RN2-1</strain>
    </source>
</reference>
<keyword evidence="2" id="KW-1185">Reference proteome</keyword>
<organism evidence="1 2">
    <name type="scientific">Limobrevibacterium gyesilva</name>
    <dbReference type="NCBI Taxonomy" id="2991712"/>
    <lineage>
        <taxon>Bacteria</taxon>
        <taxon>Pseudomonadati</taxon>
        <taxon>Pseudomonadota</taxon>
        <taxon>Alphaproteobacteria</taxon>
        <taxon>Acetobacterales</taxon>
        <taxon>Acetobacteraceae</taxon>
        <taxon>Limobrevibacterium</taxon>
    </lineage>
</organism>
<evidence type="ECO:0000313" key="1">
    <source>
        <dbReference type="EMBL" id="MCW3476401.1"/>
    </source>
</evidence>
<accession>A0AA42CGS5</accession>
<dbReference type="RefSeq" id="WP_264715190.1">
    <property type="nucleotide sequence ID" value="NZ_JAPDNT010000019.1"/>
</dbReference>
<protein>
    <submittedName>
        <fullName evidence="1">Uncharacterized protein</fullName>
    </submittedName>
</protein>